<dbReference type="VEuPathDB" id="TrichDB:TVAGG3_0586870"/>
<evidence type="ECO:0000313" key="2">
    <source>
        <dbReference type="EMBL" id="EAY05192.1"/>
    </source>
</evidence>
<dbReference type="EMBL" id="DS113455">
    <property type="protein sequence ID" value="EAY05192.1"/>
    <property type="molecule type" value="Genomic_DNA"/>
</dbReference>
<organism evidence="2 3">
    <name type="scientific">Trichomonas vaginalis (strain ATCC PRA-98 / G3)</name>
    <dbReference type="NCBI Taxonomy" id="412133"/>
    <lineage>
        <taxon>Eukaryota</taxon>
        <taxon>Metamonada</taxon>
        <taxon>Parabasalia</taxon>
        <taxon>Trichomonadida</taxon>
        <taxon>Trichomonadidae</taxon>
        <taxon>Trichomonas</taxon>
    </lineage>
</organism>
<feature type="compositionally biased region" description="Low complexity" evidence="1">
    <location>
        <begin position="99"/>
        <end position="114"/>
    </location>
</feature>
<name>A2EQA9_TRIV3</name>
<proteinExistence type="predicted"/>
<evidence type="ECO:0000256" key="1">
    <source>
        <dbReference type="SAM" id="MobiDB-lite"/>
    </source>
</evidence>
<dbReference type="InParanoid" id="A2EQA9"/>
<accession>A2EQA9</accession>
<feature type="compositionally biased region" description="Polar residues" evidence="1">
    <location>
        <begin position="81"/>
        <end position="98"/>
    </location>
</feature>
<gene>
    <name evidence="2" type="ORF">TVAG_058490</name>
</gene>
<protein>
    <submittedName>
        <fullName evidence="2">Uncharacterized protein</fullName>
    </submittedName>
</protein>
<sequence>MSDSPVQPESSEIQETDISIISHKKAHKCCNNNEGKCCGKCKSEECCNKEEEEKMYEVDAKEYQMFLCWRSRIQVKIQRSNEQNKQNGFNPEQQIPNTQQKQMNQPINNNNSKPINPALLVPPLLNLPYCNCNALPYPPTQQPKYPPQYYPYQQPYPNPYPYYQYSMPTSPQLCQCGLPLVNQPPPVYAPMPNYGPW</sequence>
<reference evidence="2" key="2">
    <citation type="journal article" date="2007" name="Science">
        <title>Draft genome sequence of the sexually transmitted pathogen Trichomonas vaginalis.</title>
        <authorList>
            <person name="Carlton J.M."/>
            <person name="Hirt R.P."/>
            <person name="Silva J.C."/>
            <person name="Delcher A.L."/>
            <person name="Schatz M."/>
            <person name="Zhao Q."/>
            <person name="Wortman J.R."/>
            <person name="Bidwell S.L."/>
            <person name="Alsmark U.C.M."/>
            <person name="Besteiro S."/>
            <person name="Sicheritz-Ponten T."/>
            <person name="Noel C.J."/>
            <person name="Dacks J.B."/>
            <person name="Foster P.G."/>
            <person name="Simillion C."/>
            <person name="Van de Peer Y."/>
            <person name="Miranda-Saavedra D."/>
            <person name="Barton G.J."/>
            <person name="Westrop G.D."/>
            <person name="Mueller S."/>
            <person name="Dessi D."/>
            <person name="Fiori P.L."/>
            <person name="Ren Q."/>
            <person name="Paulsen I."/>
            <person name="Zhang H."/>
            <person name="Bastida-Corcuera F.D."/>
            <person name="Simoes-Barbosa A."/>
            <person name="Brown M.T."/>
            <person name="Hayes R.D."/>
            <person name="Mukherjee M."/>
            <person name="Okumura C.Y."/>
            <person name="Schneider R."/>
            <person name="Smith A.J."/>
            <person name="Vanacova S."/>
            <person name="Villalvazo M."/>
            <person name="Haas B.J."/>
            <person name="Pertea M."/>
            <person name="Feldblyum T.V."/>
            <person name="Utterback T.R."/>
            <person name="Shu C.L."/>
            <person name="Osoegawa K."/>
            <person name="de Jong P.J."/>
            <person name="Hrdy I."/>
            <person name="Horvathova L."/>
            <person name="Zubacova Z."/>
            <person name="Dolezal P."/>
            <person name="Malik S.B."/>
            <person name="Logsdon J.M. Jr."/>
            <person name="Henze K."/>
            <person name="Gupta A."/>
            <person name="Wang C.C."/>
            <person name="Dunne R.L."/>
            <person name="Upcroft J.A."/>
            <person name="Upcroft P."/>
            <person name="White O."/>
            <person name="Salzberg S.L."/>
            <person name="Tang P."/>
            <person name="Chiu C.-H."/>
            <person name="Lee Y.-S."/>
            <person name="Embley T.M."/>
            <person name="Coombs G.H."/>
            <person name="Mottram J.C."/>
            <person name="Tachezy J."/>
            <person name="Fraser-Liggett C.M."/>
            <person name="Johnson P.J."/>
        </authorList>
    </citation>
    <scope>NUCLEOTIDE SEQUENCE [LARGE SCALE GENOMIC DNA]</scope>
    <source>
        <strain evidence="2">G3</strain>
    </source>
</reference>
<dbReference type="RefSeq" id="XP_001317415.1">
    <property type="nucleotide sequence ID" value="XM_001317380.1"/>
</dbReference>
<dbReference type="Proteomes" id="UP000001542">
    <property type="component" value="Unassembled WGS sequence"/>
</dbReference>
<reference evidence="2" key="1">
    <citation type="submission" date="2006-10" db="EMBL/GenBank/DDBJ databases">
        <authorList>
            <person name="Amadeo P."/>
            <person name="Zhao Q."/>
            <person name="Wortman J."/>
            <person name="Fraser-Liggett C."/>
            <person name="Carlton J."/>
        </authorList>
    </citation>
    <scope>NUCLEOTIDE SEQUENCE</scope>
    <source>
        <strain evidence="2">G3</strain>
    </source>
</reference>
<feature type="region of interest" description="Disordered" evidence="1">
    <location>
        <begin position="81"/>
        <end position="114"/>
    </location>
</feature>
<dbReference type="VEuPathDB" id="TrichDB:TVAG_058490"/>
<evidence type="ECO:0000313" key="3">
    <source>
        <dbReference type="Proteomes" id="UP000001542"/>
    </source>
</evidence>
<dbReference type="KEGG" id="tva:4763058"/>
<dbReference type="AlphaFoldDB" id="A2EQA9"/>
<keyword evidence="3" id="KW-1185">Reference proteome</keyword>